<accession>A0ABQ8YJZ2</accession>
<dbReference type="EMBL" id="JAOAOG010000158">
    <property type="protein sequence ID" value="KAJ6244872.1"/>
    <property type="molecule type" value="Genomic_DNA"/>
</dbReference>
<organism evidence="5 6">
    <name type="scientific">Anaeramoeba flamelloides</name>
    <dbReference type="NCBI Taxonomy" id="1746091"/>
    <lineage>
        <taxon>Eukaryota</taxon>
        <taxon>Metamonada</taxon>
        <taxon>Anaeramoebidae</taxon>
        <taxon>Anaeramoeba</taxon>
    </lineage>
</organism>
<feature type="compositionally biased region" description="Gly residues" evidence="2">
    <location>
        <begin position="505"/>
        <end position="520"/>
    </location>
</feature>
<dbReference type="Gene3D" id="1.20.900.10">
    <property type="entry name" value="Dbl homology (DH) domain"/>
    <property type="match status" value="1"/>
</dbReference>
<comment type="caution">
    <text evidence="5">The sequence shown here is derived from an EMBL/GenBank/DDBJ whole genome shotgun (WGS) entry which is preliminary data.</text>
</comment>
<reference evidence="5" key="1">
    <citation type="submission" date="2022-08" db="EMBL/GenBank/DDBJ databases">
        <title>Novel sulfate-reducing endosymbionts in the free-living metamonad Anaeramoeba.</title>
        <authorList>
            <person name="Jerlstrom-Hultqvist J."/>
            <person name="Cepicka I."/>
            <person name="Gallot-Lavallee L."/>
            <person name="Salas-Leiva D."/>
            <person name="Curtis B.A."/>
            <person name="Zahonova K."/>
            <person name="Pipaliya S."/>
            <person name="Dacks J."/>
            <person name="Roger A.J."/>
        </authorList>
    </citation>
    <scope>NUCLEOTIDE SEQUENCE</scope>
    <source>
        <strain evidence="5">Schooner1</strain>
    </source>
</reference>
<evidence type="ECO:0000256" key="2">
    <source>
        <dbReference type="SAM" id="MobiDB-lite"/>
    </source>
</evidence>
<feature type="domain" description="DH" evidence="3">
    <location>
        <begin position="233"/>
        <end position="412"/>
    </location>
</feature>
<dbReference type="Gene3D" id="2.20.110.10">
    <property type="entry name" value="Histone H3 K4-specific methyltransferase SET7/9 N-terminal domain"/>
    <property type="match status" value="5"/>
</dbReference>
<dbReference type="PANTHER" id="PTHR23084">
    <property type="entry name" value="PHOSPHATIDYLINOSITOL-4-PHOSPHATE 5-KINASE RELATED"/>
    <property type="match status" value="1"/>
</dbReference>
<dbReference type="Proteomes" id="UP001150062">
    <property type="component" value="Unassembled WGS sequence"/>
</dbReference>
<dbReference type="InterPro" id="IPR000477">
    <property type="entry name" value="RT_dom"/>
</dbReference>
<proteinExistence type="predicted"/>
<dbReference type="InterPro" id="IPR000219">
    <property type="entry name" value="DH_dom"/>
</dbReference>
<keyword evidence="1" id="KW-0677">Repeat</keyword>
<evidence type="ECO:0000259" key="4">
    <source>
        <dbReference type="PROSITE" id="PS50878"/>
    </source>
</evidence>
<dbReference type="Pfam" id="PF02493">
    <property type="entry name" value="MORN"/>
    <property type="match status" value="12"/>
</dbReference>
<dbReference type="SMART" id="SM00698">
    <property type="entry name" value="MORN"/>
    <property type="match status" value="9"/>
</dbReference>
<dbReference type="Pfam" id="PF00621">
    <property type="entry name" value="RhoGEF"/>
    <property type="match status" value="1"/>
</dbReference>
<protein>
    <submittedName>
        <fullName evidence="5">Uncharacterized protein</fullName>
    </submittedName>
</protein>
<evidence type="ECO:0000313" key="6">
    <source>
        <dbReference type="Proteomes" id="UP001150062"/>
    </source>
</evidence>
<dbReference type="PROSITE" id="PS50010">
    <property type="entry name" value="DH_2"/>
    <property type="match status" value="1"/>
</dbReference>
<dbReference type="InterPro" id="IPR003409">
    <property type="entry name" value="MORN"/>
</dbReference>
<dbReference type="SUPFAM" id="SSF48065">
    <property type="entry name" value="DBL homology domain (DH-domain)"/>
    <property type="match status" value="1"/>
</dbReference>
<dbReference type="SMART" id="SM00325">
    <property type="entry name" value="RhoGEF"/>
    <property type="match status" value="1"/>
</dbReference>
<gene>
    <name evidence="5" type="ORF">M0813_20963</name>
</gene>
<name>A0ABQ8YJZ2_9EUKA</name>
<dbReference type="PROSITE" id="PS50878">
    <property type="entry name" value="RT_POL"/>
    <property type="match status" value="1"/>
</dbReference>
<keyword evidence="6" id="KW-1185">Reference proteome</keyword>
<evidence type="ECO:0000313" key="5">
    <source>
        <dbReference type="EMBL" id="KAJ6244872.1"/>
    </source>
</evidence>
<dbReference type="InterPro" id="IPR035899">
    <property type="entry name" value="DBL_dom_sf"/>
</dbReference>
<sequence>MYADDLILIMKGPLISLKINLERIFEIIKRFGMNPHNKKTKYKKELKDIFYLGIWLEKNTHLEYNFKKVEKSLETLNRLFQQNKLNNGVKITSFKALILSQLYYGLEIFDLKQNDFERIDRFINKSVTNFLQINIHSPRLIYKTEAKIDRARLKFLVKDLQLPIKQETKKKLKSNYEKRLFSIGLFDEAQRQVQENCEELYLPQFLKSKFVKPLAKDLKLMKKGYTPFGPKTARNGIVEELVSNETEYLSFLRNFKRNFFLPLKNKFVKEHKIITSFDVTILALNWDELITLHQNFLSQVIEFTRTFNYESSIGKLFLSSENNLNKNYSDYFRKIPLCLTVVEKLFQTKNSTNIIKKTFHLTKDQLEKHLQRPFDQIKKYEEIIKNFFENTKEDHSDYPYLISAEQMIKTILLGNKLDKFNKYQFNLEHSQFFRFNPPVYYCEGKTLYFQTEKRYNNKNLLIILFANLLSFCFKDSATSQIYSKIKSSDIRGIYIMEEGRSGSRSGSGSGSGSGSLSGGGKYPKKDNVLKIISPEIEITIEIENKIKLLHLIGQQLKKLNLNPTNYKTQSHKIEYQFQNKIIYKGFIENGRLSGEGEMIYPNGIIFEGKFDHNKKSGQGLIKYRSGSTIVSKWMNNNTFGFTTINYMDGTTYIGDFLKGMKHNKGQETTLKGDLFRGNYHKNKREGKGFYVYSSGTQFTGEFHNNKKDGYGILEKSNGLIYFGHWKNDKMSGKGKMVYENGDVYIGDWKKDMKHGKGTFTSSNTKYKGAWKNNQKHGIGTQYYGSNKIYIGNFFCGVRWGKGKYICGNYEYDGLWKDDLPNSHGALKCYSKTIDIKQIIQKELLQMQRENNIQNEEDVHDIENNNTLIQKIVGTWKNGSPHGIIKINVINKIRYEGRMEYGKKIGKGTIYYKNGTKITTDWNCDLIDLDSDILIESTNSNQNNHKIEISSNCKTTIQESHNNKFNEKDKFPIPTINENPGLWMNTPSEICFHNFWC</sequence>
<dbReference type="PANTHER" id="PTHR23084:SF179">
    <property type="entry name" value="OS10G0565000 PROTEIN"/>
    <property type="match status" value="1"/>
</dbReference>
<evidence type="ECO:0000256" key="1">
    <source>
        <dbReference type="ARBA" id="ARBA00022737"/>
    </source>
</evidence>
<feature type="region of interest" description="Disordered" evidence="2">
    <location>
        <begin position="500"/>
        <end position="520"/>
    </location>
</feature>
<evidence type="ECO:0000259" key="3">
    <source>
        <dbReference type="PROSITE" id="PS50010"/>
    </source>
</evidence>
<dbReference type="SUPFAM" id="SSF82185">
    <property type="entry name" value="Histone H3 K4-specific methyltransferase SET7/9 N-terminal domain"/>
    <property type="match status" value="3"/>
</dbReference>
<feature type="domain" description="Reverse transcriptase" evidence="4">
    <location>
        <begin position="1"/>
        <end position="56"/>
    </location>
</feature>